<dbReference type="Proteomes" id="UP000258309">
    <property type="component" value="Unassembled WGS sequence"/>
</dbReference>
<evidence type="ECO:0000313" key="1">
    <source>
        <dbReference type="EMBL" id="RFU24899.1"/>
    </source>
</evidence>
<dbReference type="OrthoDB" id="5410365at2759"/>
<sequence length="188" mass="21093">MGLKLSLGSIARVNFIRTGGDIVELETSQVKTYTLNSPDEFFDGLMDNKAYTADVKLYARMKKRHAYFVAGVFTAVKMQWTITGQRKCENGIWAKVPVSEIMAMPLGGLVDPSIEPLRNVNSEVKRIMEVASELAFRPDELEGDDVDEDENEADAYLRDIDENDSSNEEDGVGKKMGILRILIHLFKI</sequence>
<feature type="non-terminal residue" evidence="1">
    <location>
        <position position="1"/>
    </location>
</feature>
<feature type="non-terminal residue" evidence="1">
    <location>
        <position position="188"/>
    </location>
</feature>
<gene>
    <name evidence="1" type="ORF">B7463_g11438</name>
</gene>
<name>A0A3E2GUW4_SCYLI</name>
<proteinExistence type="predicted"/>
<dbReference type="AlphaFoldDB" id="A0A3E2GUW4"/>
<organism evidence="1 2">
    <name type="scientific">Scytalidium lignicola</name>
    <name type="common">Hyphomycete</name>
    <dbReference type="NCBI Taxonomy" id="5539"/>
    <lineage>
        <taxon>Eukaryota</taxon>
        <taxon>Fungi</taxon>
        <taxon>Dikarya</taxon>
        <taxon>Ascomycota</taxon>
        <taxon>Pezizomycotina</taxon>
        <taxon>Leotiomycetes</taxon>
        <taxon>Leotiomycetes incertae sedis</taxon>
        <taxon>Scytalidium</taxon>
    </lineage>
</organism>
<reference evidence="1 2" key="1">
    <citation type="submission" date="2018-05" db="EMBL/GenBank/DDBJ databases">
        <title>Draft genome sequence of Scytalidium lignicola DSM 105466, a ubiquitous saprotrophic fungus.</title>
        <authorList>
            <person name="Buettner E."/>
            <person name="Gebauer A.M."/>
            <person name="Hofrichter M."/>
            <person name="Liers C."/>
            <person name="Kellner H."/>
        </authorList>
    </citation>
    <scope>NUCLEOTIDE SEQUENCE [LARGE SCALE GENOMIC DNA]</scope>
    <source>
        <strain evidence="1 2">DSM 105466</strain>
    </source>
</reference>
<protein>
    <submittedName>
        <fullName evidence="1">Uncharacterized protein</fullName>
    </submittedName>
</protein>
<accession>A0A3E2GUW4</accession>
<comment type="caution">
    <text evidence="1">The sequence shown here is derived from an EMBL/GenBank/DDBJ whole genome shotgun (WGS) entry which is preliminary data.</text>
</comment>
<evidence type="ECO:0000313" key="2">
    <source>
        <dbReference type="Proteomes" id="UP000258309"/>
    </source>
</evidence>
<dbReference type="EMBL" id="NCSJ02000389">
    <property type="protein sequence ID" value="RFU24899.1"/>
    <property type="molecule type" value="Genomic_DNA"/>
</dbReference>
<keyword evidence="2" id="KW-1185">Reference proteome</keyword>